<gene>
    <name evidence="3" type="ORF">FA14DRAFT_153733</name>
</gene>
<evidence type="ECO:0000256" key="1">
    <source>
        <dbReference type="SAM" id="MobiDB-lite"/>
    </source>
</evidence>
<name>A0A316VQH3_9BASI</name>
<reference evidence="3 4" key="1">
    <citation type="journal article" date="2018" name="Mol. Biol. Evol.">
        <title>Broad Genomic Sampling Reveals a Smut Pathogenic Ancestry of the Fungal Clade Ustilaginomycotina.</title>
        <authorList>
            <person name="Kijpornyongpan T."/>
            <person name="Mondo S.J."/>
            <person name="Barry K."/>
            <person name="Sandor L."/>
            <person name="Lee J."/>
            <person name="Lipzen A."/>
            <person name="Pangilinan J."/>
            <person name="LaButti K."/>
            <person name="Hainaut M."/>
            <person name="Henrissat B."/>
            <person name="Grigoriev I.V."/>
            <person name="Spatafora J.W."/>
            <person name="Aime M.C."/>
        </authorList>
    </citation>
    <scope>NUCLEOTIDE SEQUENCE [LARGE SCALE GENOMIC DNA]</scope>
    <source>
        <strain evidence="3 4">MCA 3882</strain>
    </source>
</reference>
<keyword evidence="2" id="KW-1133">Transmembrane helix</keyword>
<proteinExistence type="predicted"/>
<evidence type="ECO:0000256" key="2">
    <source>
        <dbReference type="SAM" id="Phobius"/>
    </source>
</evidence>
<keyword evidence="4" id="KW-1185">Reference proteome</keyword>
<keyword evidence="2" id="KW-0812">Transmembrane</keyword>
<keyword evidence="2" id="KW-0472">Membrane</keyword>
<dbReference type="GeneID" id="37019399"/>
<evidence type="ECO:0000313" key="4">
    <source>
        <dbReference type="Proteomes" id="UP000245771"/>
    </source>
</evidence>
<dbReference type="InParanoid" id="A0A316VQH3"/>
<feature type="transmembrane region" description="Helical" evidence="2">
    <location>
        <begin position="34"/>
        <end position="59"/>
    </location>
</feature>
<dbReference type="AlphaFoldDB" id="A0A316VQH3"/>
<dbReference type="Proteomes" id="UP000245771">
    <property type="component" value="Unassembled WGS sequence"/>
</dbReference>
<dbReference type="RefSeq" id="XP_025358713.1">
    <property type="nucleotide sequence ID" value="XM_025497618.1"/>
</dbReference>
<evidence type="ECO:0000313" key="3">
    <source>
        <dbReference type="EMBL" id="PWN38411.1"/>
    </source>
</evidence>
<protein>
    <submittedName>
        <fullName evidence="3">Uncharacterized protein</fullName>
    </submittedName>
</protein>
<dbReference type="EMBL" id="KZ819602">
    <property type="protein sequence ID" value="PWN38411.1"/>
    <property type="molecule type" value="Genomic_DNA"/>
</dbReference>
<sequence length="302" mass="32739">MQSTTNAPPSRIVKRYEPSSSTWRDLPKIGGSRWGFVGLIAGIALVVLIALIIAICCCVKRSRNKKRMRRAAVGGDLGTYHPPPTFGRNASAAHRAQFAPVRGDDYDNDAFASSPRNSISYGDSAYHKRGPSDYEDGMAMNEMNNNNRYYRGSEGFRQDYNHPSAGHSEGYVSSYGGYDYSYGGGQERFAEPQYDQSYGGYGQDQSQYSANYGGMPSHASHASQLSYDQYGNAYNAPPSRSHSAAPSHMHAGSASYNHGGVAPTSYESNAGESVPPAYIDYGNHPQQSMSPPPKGRIPGADI</sequence>
<organism evidence="3 4">
    <name type="scientific">Meira miltonrushii</name>
    <dbReference type="NCBI Taxonomy" id="1280837"/>
    <lineage>
        <taxon>Eukaryota</taxon>
        <taxon>Fungi</taxon>
        <taxon>Dikarya</taxon>
        <taxon>Basidiomycota</taxon>
        <taxon>Ustilaginomycotina</taxon>
        <taxon>Exobasidiomycetes</taxon>
        <taxon>Exobasidiales</taxon>
        <taxon>Brachybasidiaceae</taxon>
        <taxon>Meira</taxon>
    </lineage>
</organism>
<feature type="region of interest" description="Disordered" evidence="1">
    <location>
        <begin position="230"/>
        <end position="302"/>
    </location>
</feature>
<accession>A0A316VQH3</accession>
<feature type="compositionally biased region" description="Low complexity" evidence="1">
    <location>
        <begin position="236"/>
        <end position="255"/>
    </location>
</feature>